<dbReference type="PANTHER" id="PTHR36443">
    <property type="entry name" value="BSR5223 PROTEIN"/>
    <property type="match status" value="1"/>
</dbReference>
<feature type="transmembrane region" description="Helical" evidence="1">
    <location>
        <begin position="7"/>
        <end position="29"/>
    </location>
</feature>
<dbReference type="Proteomes" id="UP001216907">
    <property type="component" value="Unassembled WGS sequence"/>
</dbReference>
<protein>
    <submittedName>
        <fullName evidence="2">DUF2905 domain-containing protein</fullName>
    </submittedName>
</protein>
<keyword evidence="3" id="KW-1185">Reference proteome</keyword>
<comment type="caution">
    <text evidence="2">The sequence shown here is derived from an EMBL/GenBank/DDBJ whole genome shotgun (WGS) entry which is preliminary data.</text>
</comment>
<keyword evidence="1" id="KW-1133">Transmembrane helix</keyword>
<evidence type="ECO:0000313" key="3">
    <source>
        <dbReference type="Proteomes" id="UP001216907"/>
    </source>
</evidence>
<dbReference type="Pfam" id="PF11146">
    <property type="entry name" value="DUF2905"/>
    <property type="match status" value="1"/>
</dbReference>
<dbReference type="InterPro" id="IPR021320">
    <property type="entry name" value="DUF2905"/>
</dbReference>
<dbReference type="RefSeq" id="WP_277862027.1">
    <property type="nucleotide sequence ID" value="NZ_JARRAG010000002.1"/>
</dbReference>
<feature type="transmembrane region" description="Helical" evidence="1">
    <location>
        <begin position="49"/>
        <end position="73"/>
    </location>
</feature>
<dbReference type="EMBL" id="JARRAG010000002">
    <property type="protein sequence ID" value="MDG3005696.1"/>
    <property type="molecule type" value="Genomic_DNA"/>
</dbReference>
<proteinExistence type="predicted"/>
<evidence type="ECO:0000256" key="1">
    <source>
        <dbReference type="SAM" id="Phobius"/>
    </source>
</evidence>
<name>A0ABT6FDW9_9BACT</name>
<keyword evidence="1" id="KW-0472">Membrane</keyword>
<evidence type="ECO:0000313" key="2">
    <source>
        <dbReference type="EMBL" id="MDG3005696.1"/>
    </source>
</evidence>
<reference evidence="2 3" key="1">
    <citation type="submission" date="2023-03" db="EMBL/GenBank/DDBJ databases">
        <title>Paludisphaera mucosa sp. nov. a novel planctomycete from northern fen.</title>
        <authorList>
            <person name="Ivanova A."/>
        </authorList>
    </citation>
    <scope>NUCLEOTIDE SEQUENCE [LARGE SCALE GENOMIC DNA]</scope>
    <source>
        <strain evidence="2 3">Pla2</strain>
    </source>
</reference>
<organism evidence="2 3">
    <name type="scientific">Paludisphaera mucosa</name>
    <dbReference type="NCBI Taxonomy" id="3030827"/>
    <lineage>
        <taxon>Bacteria</taxon>
        <taxon>Pseudomonadati</taxon>
        <taxon>Planctomycetota</taxon>
        <taxon>Planctomycetia</taxon>
        <taxon>Isosphaerales</taxon>
        <taxon>Isosphaeraceae</taxon>
        <taxon>Paludisphaera</taxon>
    </lineage>
</organism>
<accession>A0ABT6FDW9</accession>
<gene>
    <name evidence="2" type="ORF">PZE19_18055</name>
</gene>
<dbReference type="PANTHER" id="PTHR36443:SF1">
    <property type="entry name" value="BSR5223 PROTEIN"/>
    <property type="match status" value="1"/>
</dbReference>
<sequence length="76" mass="8035">MPSNTSLGPIILLVGLGLVALGLVVWSGALSWFGRLPGDIRVERPGVSVFAPITSMIVVSVVLSAMVGLFRWFGRP</sequence>
<keyword evidence="1" id="KW-0812">Transmembrane</keyword>